<dbReference type="SMART" id="SM00341">
    <property type="entry name" value="HRDC"/>
    <property type="match status" value="1"/>
</dbReference>
<dbReference type="SUPFAM" id="SSF47819">
    <property type="entry name" value="HRDC-like"/>
    <property type="match status" value="1"/>
</dbReference>
<dbReference type="Gene3D" id="1.10.150.80">
    <property type="entry name" value="HRDC domain"/>
    <property type="match status" value="1"/>
</dbReference>
<name>A0ABW4DAW3_9BACL</name>
<protein>
    <submittedName>
        <fullName evidence="2">HRDC domain-containing protein</fullName>
    </submittedName>
</protein>
<dbReference type="InterPro" id="IPR044876">
    <property type="entry name" value="HRDC_dom_sf"/>
</dbReference>
<accession>A0ABW4DAW3</accession>
<dbReference type="EMBL" id="JBHTNZ010000002">
    <property type="protein sequence ID" value="MFD1460275.1"/>
    <property type="molecule type" value="Genomic_DNA"/>
</dbReference>
<evidence type="ECO:0000313" key="3">
    <source>
        <dbReference type="Proteomes" id="UP001597340"/>
    </source>
</evidence>
<sequence length="335" mass="39186">MEVVFLNRLSKQNEHGDESFAQVWIGEHEGIWSAGWSTHHGTDESTDDLWYEGSLWQELLHVYRHELALKMAEGYRPLIHGVFHEKERTAGRGQTLQKLYCYSDLFPRDDVYEQLTMWRRQKAVAERKAPYFIATNRLLRLISVFLPHTKEELLELPGMGQGKVSQYGKELLTITTQSDRTTPFPLDWVAEKLEEEAFLSWIYKQKENQYRQELDKFSLTKMILEGISDGLSLEHIGMKADLQRKEMIEAMEQLDRDGIDMEELIRRELADVSEEEQAAIWSAYEELGDTLLKPVMLQVYGEEKAAETGLDQVYERLRLVRIRYRHQEASDLQVG</sequence>
<dbReference type="Proteomes" id="UP001597340">
    <property type="component" value="Unassembled WGS sequence"/>
</dbReference>
<gene>
    <name evidence="2" type="ORF">ACFQ5D_02180</name>
</gene>
<evidence type="ECO:0000259" key="1">
    <source>
        <dbReference type="PROSITE" id="PS50967"/>
    </source>
</evidence>
<keyword evidence="3" id="KW-1185">Reference proteome</keyword>
<dbReference type="InterPro" id="IPR010997">
    <property type="entry name" value="HRDC-like_sf"/>
</dbReference>
<dbReference type="PROSITE" id="PS50967">
    <property type="entry name" value="HRDC"/>
    <property type="match status" value="1"/>
</dbReference>
<proteinExistence type="predicted"/>
<dbReference type="RefSeq" id="WP_229526259.1">
    <property type="nucleotide sequence ID" value="NZ_JAFFQR010000112.1"/>
</dbReference>
<comment type="caution">
    <text evidence="2">The sequence shown here is derived from an EMBL/GenBank/DDBJ whole genome shotgun (WGS) entry which is preliminary data.</text>
</comment>
<feature type="domain" description="HRDC" evidence="1">
    <location>
        <begin position="105"/>
        <end position="185"/>
    </location>
</feature>
<dbReference type="InterPro" id="IPR002121">
    <property type="entry name" value="HRDC_dom"/>
</dbReference>
<dbReference type="Pfam" id="PF00570">
    <property type="entry name" value="HRDC"/>
    <property type="match status" value="1"/>
</dbReference>
<reference evidence="3" key="1">
    <citation type="journal article" date="2019" name="Int. J. Syst. Evol. Microbiol.">
        <title>The Global Catalogue of Microorganisms (GCM) 10K type strain sequencing project: providing services to taxonomists for standard genome sequencing and annotation.</title>
        <authorList>
            <consortium name="The Broad Institute Genomics Platform"/>
            <consortium name="The Broad Institute Genome Sequencing Center for Infectious Disease"/>
            <person name="Wu L."/>
            <person name="Ma J."/>
        </authorList>
    </citation>
    <scope>NUCLEOTIDE SEQUENCE [LARGE SCALE GENOMIC DNA]</scope>
    <source>
        <strain evidence="3">CCM 9147</strain>
    </source>
</reference>
<evidence type="ECO:0000313" key="2">
    <source>
        <dbReference type="EMBL" id="MFD1460275.1"/>
    </source>
</evidence>
<organism evidence="2 3">
    <name type="scientific">Paenibacillus farraposensis</name>
    <dbReference type="NCBI Taxonomy" id="2807095"/>
    <lineage>
        <taxon>Bacteria</taxon>
        <taxon>Bacillati</taxon>
        <taxon>Bacillota</taxon>
        <taxon>Bacilli</taxon>
        <taxon>Bacillales</taxon>
        <taxon>Paenibacillaceae</taxon>
        <taxon>Paenibacillus</taxon>
    </lineage>
</organism>